<dbReference type="EMBL" id="CCXY01000128">
    <property type="protein sequence ID" value="CEG12311.1"/>
    <property type="molecule type" value="Genomic_DNA"/>
</dbReference>
<protein>
    <submittedName>
        <fullName evidence="2">Uncharacterized protein</fullName>
    </submittedName>
</protein>
<keyword evidence="1" id="KW-0472">Membrane</keyword>
<keyword evidence="1" id="KW-0812">Transmembrane</keyword>
<evidence type="ECO:0000256" key="1">
    <source>
        <dbReference type="SAM" id="Phobius"/>
    </source>
</evidence>
<dbReference type="AlphaFoldDB" id="A0A098E9W1"/>
<name>A0A098E9W1_9ZZZZ</name>
<organism evidence="2">
    <name type="scientific">groundwater metagenome</name>
    <dbReference type="NCBI Taxonomy" id="717931"/>
    <lineage>
        <taxon>unclassified sequences</taxon>
        <taxon>metagenomes</taxon>
        <taxon>ecological metagenomes</taxon>
    </lineage>
</organism>
<keyword evidence="1" id="KW-1133">Transmembrane helix</keyword>
<reference evidence="2" key="1">
    <citation type="submission" date="2014-09" db="EMBL/GenBank/DDBJ databases">
        <authorList>
            <person name="Probst J Alexander"/>
        </authorList>
    </citation>
    <scope>NUCLEOTIDE SEQUENCE</scope>
</reference>
<feature type="transmembrane region" description="Helical" evidence="1">
    <location>
        <begin position="5"/>
        <end position="25"/>
    </location>
</feature>
<proteinExistence type="predicted"/>
<evidence type="ECO:0000313" key="2">
    <source>
        <dbReference type="EMBL" id="CEG12311.1"/>
    </source>
</evidence>
<feature type="transmembrane region" description="Helical" evidence="1">
    <location>
        <begin position="142"/>
        <end position="162"/>
    </location>
</feature>
<accession>A0A098E9W1</accession>
<gene>
    <name evidence="2" type="ORF">MSIBF_A2130003</name>
</gene>
<sequence>MDKKILTFSFIAFISLTSILFLYFYSLENAKYYWNVNDSEGNVYAPVEYLANNIEQFKGKDMYCGGCVELKGHKIFIPYSSIFPTKEKIKFEITNPEKFQLENGKHYGFKARIIDVKTDGDIKTIEIYAISEKFQPLIDMPWTIFEILFNVPAVIIMLYLLLKLKLNFRKIIIEAKS</sequence>